<dbReference type="SUPFAM" id="SSF48403">
    <property type="entry name" value="Ankyrin repeat"/>
    <property type="match status" value="1"/>
</dbReference>
<protein>
    <recommendedName>
        <fullName evidence="3">PARP</fullName>
    </recommendedName>
</protein>
<comment type="caution">
    <text evidence="1">The sequence shown here is derived from an EMBL/GenBank/DDBJ whole genome shotgun (WGS) entry which is preliminary data.</text>
</comment>
<dbReference type="Gene3D" id="3.90.228.10">
    <property type="match status" value="1"/>
</dbReference>
<sequence>MGSGAAKGKASPREASGDVGLAAPTIQAAIAGNQEAQDALLQKWPKAAQKHGAREATCAAVKHGQAEALKAPSLGAEVNPLIHAVELREWDCIEMLVPRALKYNFSTGLLQEGMMDFVVAGNIDMMQKLLVTHQIPGNGKLLCAALLLGPEEKAHAMASEIVEHIKDLSQPSSVEPSEEKYPRGWEEFAPIHAACRARKAALLPNLLEFLLGRGVTLSLKTSFAKRLPLHYAAENKHMPLKVVEQLAKAYPDAMFAHVNDRPGRKLPCQCASHNDEMKERLEELMYQHVCSSFDALGKDSEGEYIRLIRLALLFEKVCSLPDTKLSRGSLSFVVESLLPKKLEVETAASSADVDFSAEAVRFAEANPRVDLGRDSAAKVKVKSIADIGQVLKSDFWELLKLVEHCGEMVSDLSQFRQMLCYELESRLKWVSQQAQAGKSETLSDQVRYGMFVFAGLIAEVLTAPADEEGEAGEEKGADSVLSSVASSFASSELLEVVVAAYCKELQIPSAWNLLGILQEGLMGQGIKAIVFSGGDLVIKQTMLPGSPRFDWVQGLFENTFLKRYTRDRRGGKVPEALEVKELEQVLNCGSWGEYANTRRRVHGELQERGPAWTGTLRTDECTKGEAAEPLTAVNNGEKPRAVSKSDEYTTPHGSNDLRTILLCLSCLGRINYNDERRPDGDELAASCQGGGYHSILGDREKIRGTYREIIVFDENLIYPGYICRYRRID</sequence>
<dbReference type="InterPro" id="IPR036770">
    <property type="entry name" value="Ankyrin_rpt-contain_sf"/>
</dbReference>
<evidence type="ECO:0000313" key="2">
    <source>
        <dbReference type="Proteomes" id="UP001642484"/>
    </source>
</evidence>
<organism evidence="1 2">
    <name type="scientific">Durusdinium trenchii</name>
    <dbReference type="NCBI Taxonomy" id="1381693"/>
    <lineage>
        <taxon>Eukaryota</taxon>
        <taxon>Sar</taxon>
        <taxon>Alveolata</taxon>
        <taxon>Dinophyceae</taxon>
        <taxon>Suessiales</taxon>
        <taxon>Symbiodiniaceae</taxon>
        <taxon>Durusdinium</taxon>
    </lineage>
</organism>
<dbReference type="Gene3D" id="1.25.40.20">
    <property type="entry name" value="Ankyrin repeat-containing domain"/>
    <property type="match status" value="1"/>
</dbReference>
<dbReference type="Proteomes" id="UP001642484">
    <property type="component" value="Unassembled WGS sequence"/>
</dbReference>
<reference evidence="1 2" key="1">
    <citation type="submission" date="2024-02" db="EMBL/GenBank/DDBJ databases">
        <authorList>
            <person name="Chen Y."/>
            <person name="Shah S."/>
            <person name="Dougan E. K."/>
            <person name="Thang M."/>
            <person name="Chan C."/>
        </authorList>
    </citation>
    <scope>NUCLEOTIDE SEQUENCE [LARGE SCALE GENOMIC DNA]</scope>
</reference>
<evidence type="ECO:0000313" key="1">
    <source>
        <dbReference type="EMBL" id="CAK9091255.1"/>
    </source>
</evidence>
<accession>A0ABP0QV17</accession>
<gene>
    <name evidence="1" type="ORF">CCMP2556_LOCUS43790</name>
</gene>
<dbReference type="EMBL" id="CAXAMN010024940">
    <property type="protein sequence ID" value="CAK9091255.1"/>
    <property type="molecule type" value="Genomic_DNA"/>
</dbReference>
<keyword evidence="2" id="KW-1185">Reference proteome</keyword>
<name>A0ABP0QV17_9DINO</name>
<proteinExistence type="predicted"/>
<evidence type="ECO:0008006" key="3">
    <source>
        <dbReference type="Google" id="ProtNLM"/>
    </source>
</evidence>